<organism evidence="1 2">
    <name type="scientific">Gigaspora margarita</name>
    <dbReference type="NCBI Taxonomy" id="4874"/>
    <lineage>
        <taxon>Eukaryota</taxon>
        <taxon>Fungi</taxon>
        <taxon>Fungi incertae sedis</taxon>
        <taxon>Mucoromycota</taxon>
        <taxon>Glomeromycotina</taxon>
        <taxon>Glomeromycetes</taxon>
        <taxon>Diversisporales</taxon>
        <taxon>Gigasporaceae</taxon>
        <taxon>Gigaspora</taxon>
    </lineage>
</organism>
<dbReference type="Proteomes" id="UP000789901">
    <property type="component" value="Unassembled WGS sequence"/>
</dbReference>
<comment type="caution">
    <text evidence="1">The sequence shown here is derived from an EMBL/GenBank/DDBJ whole genome shotgun (WGS) entry which is preliminary data.</text>
</comment>
<name>A0ABN7WYS4_GIGMA</name>
<reference evidence="1 2" key="1">
    <citation type="submission" date="2021-06" db="EMBL/GenBank/DDBJ databases">
        <authorList>
            <person name="Kallberg Y."/>
            <person name="Tangrot J."/>
            <person name="Rosling A."/>
        </authorList>
    </citation>
    <scope>NUCLEOTIDE SEQUENCE [LARGE SCALE GENOMIC DNA]</scope>
    <source>
        <strain evidence="1 2">120-4 pot B 10/14</strain>
    </source>
</reference>
<proteinExistence type="predicted"/>
<accession>A0ABN7WYS4</accession>
<dbReference type="EMBL" id="CAJVQB010068357">
    <property type="protein sequence ID" value="CAG8842229.1"/>
    <property type="molecule type" value="Genomic_DNA"/>
</dbReference>
<evidence type="ECO:0000313" key="2">
    <source>
        <dbReference type="Proteomes" id="UP000789901"/>
    </source>
</evidence>
<evidence type="ECO:0000313" key="1">
    <source>
        <dbReference type="EMBL" id="CAG8842229.1"/>
    </source>
</evidence>
<gene>
    <name evidence="1" type="ORF">GMARGA_LOCUS35870</name>
</gene>
<sequence>MSNFSSLIAHGGSKCSNEEWKNDLLPNKRYFEARKKILLWNGIHRCYNSYAPEIGIAICFSYNKLIYVGQRTKNIGYYNHIGIEKHWATYCTRNSFCNVSYDEYLQRVEQKAIYG</sequence>
<protein>
    <submittedName>
        <fullName evidence="1">12188_t:CDS:1</fullName>
    </submittedName>
</protein>
<feature type="non-terminal residue" evidence="1">
    <location>
        <position position="115"/>
    </location>
</feature>
<keyword evidence="2" id="KW-1185">Reference proteome</keyword>